<dbReference type="PANTHER" id="PTHR46481:SF7">
    <property type="entry name" value="ZINC FINGER BED DOMAIN-CONTAINING PROTEIN RICESLEEPER 2-LIKE"/>
    <property type="match status" value="1"/>
</dbReference>
<evidence type="ECO:0000313" key="3">
    <source>
        <dbReference type="Proteomes" id="UP000824120"/>
    </source>
</evidence>
<feature type="region of interest" description="Disordered" evidence="1">
    <location>
        <begin position="64"/>
        <end position="87"/>
    </location>
</feature>
<dbReference type="PANTHER" id="PTHR46481">
    <property type="entry name" value="ZINC FINGER BED DOMAIN-CONTAINING PROTEIN 4"/>
    <property type="match status" value="1"/>
</dbReference>
<sequence>MLHKKILNFCPITSHKGEHLAECISNCLLDWNLDNVFTVTVDNASSNDVAILELSKKLDIKYAKGSKNQSSSSDLSDSSTCGLSQNVKTSPRVKTMKKDQWYKCEMYMFQLSAIGHFTEYCS</sequence>
<gene>
    <name evidence="2" type="ORF">H5410_041329</name>
</gene>
<name>A0A9J5XTB7_SOLCO</name>
<organism evidence="2 3">
    <name type="scientific">Solanum commersonii</name>
    <name type="common">Commerson's wild potato</name>
    <name type="synonym">Commerson's nightshade</name>
    <dbReference type="NCBI Taxonomy" id="4109"/>
    <lineage>
        <taxon>Eukaryota</taxon>
        <taxon>Viridiplantae</taxon>
        <taxon>Streptophyta</taxon>
        <taxon>Embryophyta</taxon>
        <taxon>Tracheophyta</taxon>
        <taxon>Spermatophyta</taxon>
        <taxon>Magnoliopsida</taxon>
        <taxon>eudicotyledons</taxon>
        <taxon>Gunneridae</taxon>
        <taxon>Pentapetalae</taxon>
        <taxon>asterids</taxon>
        <taxon>lamiids</taxon>
        <taxon>Solanales</taxon>
        <taxon>Solanaceae</taxon>
        <taxon>Solanoideae</taxon>
        <taxon>Solaneae</taxon>
        <taxon>Solanum</taxon>
    </lineage>
</organism>
<protein>
    <submittedName>
        <fullName evidence="2">Uncharacterized protein</fullName>
    </submittedName>
</protein>
<dbReference type="InterPro" id="IPR052035">
    <property type="entry name" value="ZnF_BED_domain_contain"/>
</dbReference>
<keyword evidence="3" id="KW-1185">Reference proteome</keyword>
<feature type="compositionally biased region" description="Low complexity" evidence="1">
    <location>
        <begin position="70"/>
        <end position="79"/>
    </location>
</feature>
<dbReference type="OrthoDB" id="1745426at2759"/>
<reference evidence="2 3" key="1">
    <citation type="submission" date="2020-09" db="EMBL/GenBank/DDBJ databases">
        <title>De no assembly of potato wild relative species, Solanum commersonii.</title>
        <authorList>
            <person name="Cho K."/>
        </authorList>
    </citation>
    <scope>NUCLEOTIDE SEQUENCE [LARGE SCALE GENOMIC DNA]</scope>
    <source>
        <strain evidence="2">LZ3.2</strain>
        <tissue evidence="2">Leaf</tissue>
    </source>
</reference>
<comment type="caution">
    <text evidence="2">The sequence shown here is derived from an EMBL/GenBank/DDBJ whole genome shotgun (WGS) entry which is preliminary data.</text>
</comment>
<evidence type="ECO:0000313" key="2">
    <source>
        <dbReference type="EMBL" id="KAG5590815.1"/>
    </source>
</evidence>
<dbReference type="AlphaFoldDB" id="A0A9J5XTB7"/>
<proteinExistence type="predicted"/>
<dbReference type="Proteomes" id="UP000824120">
    <property type="component" value="Chromosome 8"/>
</dbReference>
<evidence type="ECO:0000256" key="1">
    <source>
        <dbReference type="SAM" id="MobiDB-lite"/>
    </source>
</evidence>
<dbReference type="EMBL" id="JACXVP010000008">
    <property type="protein sequence ID" value="KAG5590815.1"/>
    <property type="molecule type" value="Genomic_DNA"/>
</dbReference>
<accession>A0A9J5XTB7</accession>